<keyword evidence="5" id="KW-0804">Transcription</keyword>
<keyword evidence="10" id="KW-1185">Reference proteome</keyword>
<dbReference type="InterPro" id="IPR011990">
    <property type="entry name" value="TPR-like_helical_dom_sf"/>
</dbReference>
<feature type="region of interest" description="Disordered" evidence="6">
    <location>
        <begin position="1"/>
        <end position="35"/>
    </location>
</feature>
<organism evidence="9 10">
    <name type="scientific">Streptomyces chisholmiae</name>
    <dbReference type="NCBI Taxonomy" id="3075540"/>
    <lineage>
        <taxon>Bacteria</taxon>
        <taxon>Bacillati</taxon>
        <taxon>Actinomycetota</taxon>
        <taxon>Actinomycetes</taxon>
        <taxon>Kitasatosporales</taxon>
        <taxon>Streptomycetaceae</taxon>
        <taxon>Streptomyces</taxon>
    </lineage>
</organism>
<gene>
    <name evidence="9" type="ORF">RM844_13765</name>
</gene>
<dbReference type="InterPro" id="IPR001867">
    <property type="entry name" value="OmpR/PhoB-type_DNA-bd"/>
</dbReference>
<name>A0ABU2JT28_9ACTN</name>
<reference evidence="10" key="1">
    <citation type="submission" date="2023-07" db="EMBL/GenBank/DDBJ databases">
        <title>30 novel species of actinomycetes from the DSMZ collection.</title>
        <authorList>
            <person name="Nouioui I."/>
        </authorList>
    </citation>
    <scope>NUCLEOTIDE SEQUENCE [LARGE SCALE GENOMIC DNA]</scope>
    <source>
        <strain evidence="10">DSM 44915</strain>
    </source>
</reference>
<dbReference type="SUPFAM" id="SSF52540">
    <property type="entry name" value="P-loop containing nucleoside triphosphate hydrolases"/>
    <property type="match status" value="1"/>
</dbReference>
<proteinExistence type="inferred from homology"/>
<evidence type="ECO:0000256" key="1">
    <source>
        <dbReference type="ARBA" id="ARBA00005820"/>
    </source>
</evidence>
<evidence type="ECO:0000259" key="8">
    <source>
        <dbReference type="SMART" id="SM01043"/>
    </source>
</evidence>
<dbReference type="RefSeq" id="WP_311667415.1">
    <property type="nucleotide sequence ID" value="NZ_JAVREO010000007.1"/>
</dbReference>
<feature type="compositionally biased region" description="Basic and acidic residues" evidence="6">
    <location>
        <begin position="1"/>
        <end position="10"/>
    </location>
</feature>
<dbReference type="InterPro" id="IPR051677">
    <property type="entry name" value="AfsR-DnrI-RedD_regulator"/>
</dbReference>
<evidence type="ECO:0000256" key="4">
    <source>
        <dbReference type="ARBA" id="ARBA00023125"/>
    </source>
</evidence>
<evidence type="ECO:0000256" key="3">
    <source>
        <dbReference type="ARBA" id="ARBA00023015"/>
    </source>
</evidence>
<dbReference type="PANTHER" id="PTHR35807">
    <property type="entry name" value="TRANSCRIPTIONAL REGULATOR REDD-RELATED"/>
    <property type="match status" value="1"/>
</dbReference>
<feature type="domain" description="OmpR/PhoB-type" evidence="7">
    <location>
        <begin position="64"/>
        <end position="141"/>
    </location>
</feature>
<evidence type="ECO:0000259" key="7">
    <source>
        <dbReference type="SMART" id="SM00862"/>
    </source>
</evidence>
<dbReference type="SUPFAM" id="SSF48452">
    <property type="entry name" value="TPR-like"/>
    <property type="match status" value="1"/>
</dbReference>
<protein>
    <submittedName>
        <fullName evidence="9">BTAD domain-containing putative transcriptional regulator</fullName>
    </submittedName>
</protein>
<dbReference type="Gene3D" id="1.25.40.10">
    <property type="entry name" value="Tetratricopeptide repeat domain"/>
    <property type="match status" value="1"/>
</dbReference>
<dbReference type="Pfam" id="PF00486">
    <property type="entry name" value="Trans_reg_C"/>
    <property type="match status" value="1"/>
</dbReference>
<keyword evidence="4" id="KW-0238">DNA-binding</keyword>
<dbReference type="Pfam" id="PF03704">
    <property type="entry name" value="BTAD"/>
    <property type="match status" value="1"/>
</dbReference>
<evidence type="ECO:0000313" key="10">
    <source>
        <dbReference type="Proteomes" id="UP001183410"/>
    </source>
</evidence>
<dbReference type="PANTHER" id="PTHR35807:SF1">
    <property type="entry name" value="TRANSCRIPTIONAL REGULATOR REDD"/>
    <property type="match status" value="1"/>
</dbReference>
<sequence>MRTLDPRDVQRTGTVHPSATAAQPGTTHPHPEAPQRPAATLRAVPDDLPAAPAFRVLGLLQVVGAEQVLVTARRQQVVLALLLLNANRLVTLDGLVAGLWDGDPPATARAQVQTAISALRRLLARAGLGERIHTRGVGYVIEVAPGELDLTVFDELLARGRAALDTADPHRARRAFREALALWRGEPVAGVDGRLVAAHRARIAERRVGAVEECVEAELRLGLHRETLGELTQLVAEHPLRERLVGQLMTALYRADRRVEALAAYRALRAALVTELGLEPSAALRRLHQDVLADRVDHGPSQPAAGAARPVPRMLPARPAGPLAHADRLAALRRQLLADPAPAGARVAVLTGRAGVGTSTLAVAAGHALADDFPDGQLYARLTDRAGRPRDSAEVLEGLLRGLGLAVAEIPPDLGARAALYRSALAGRRVLVVLEDAADEAHLAPLLPGDPRCPLIVTTRCRTLAPAGAARHELAPLDADRGAELLATLPGLTPGPDEDAAARQLVELCGGLPLALAGAAARLAARPHWRLTDLVAGLRAEDTRLDRLGHHGVDVRASLRRTLDQLPAPARRLFARLGLLPPGPFPGWVAQALLGDASGAPAEVLETLVETRLVEATSRARGAVGYRLHPLDRVLARELAHGRETTEERAAALRRVFGGWLALADQAADRRGRPRAPGRARRWPPAAPLTTGAPTTAEEWRDGLLAAAELAEAAQEPGYCWELVLAAAGAPAPARHPADWPAAVERALRGARTAGDPAGEAALSRLLPSRPATSGAEPCAHVLAGRASGRLEPRRPPLGQSALVRKEPTP</sequence>
<feature type="compositionally biased region" description="Basic residues" evidence="6">
    <location>
        <begin position="672"/>
        <end position="682"/>
    </location>
</feature>
<dbReference type="InterPro" id="IPR005158">
    <property type="entry name" value="BTAD"/>
</dbReference>
<feature type="region of interest" description="Disordered" evidence="6">
    <location>
        <begin position="784"/>
        <end position="810"/>
    </location>
</feature>
<dbReference type="SMART" id="SM00862">
    <property type="entry name" value="Trans_reg_C"/>
    <property type="match status" value="1"/>
</dbReference>
<dbReference type="SMART" id="SM01043">
    <property type="entry name" value="BTAD"/>
    <property type="match status" value="1"/>
</dbReference>
<dbReference type="SUPFAM" id="SSF46894">
    <property type="entry name" value="C-terminal effector domain of the bipartite response regulators"/>
    <property type="match status" value="1"/>
</dbReference>
<dbReference type="Proteomes" id="UP001183410">
    <property type="component" value="Unassembled WGS sequence"/>
</dbReference>
<dbReference type="CDD" id="cd15831">
    <property type="entry name" value="BTAD"/>
    <property type="match status" value="1"/>
</dbReference>
<dbReference type="InterPro" id="IPR016032">
    <property type="entry name" value="Sig_transdc_resp-reg_C-effctor"/>
</dbReference>
<dbReference type="InterPro" id="IPR027417">
    <property type="entry name" value="P-loop_NTPase"/>
</dbReference>
<evidence type="ECO:0000256" key="2">
    <source>
        <dbReference type="ARBA" id="ARBA00023012"/>
    </source>
</evidence>
<feature type="domain" description="Bacterial transcriptional activator" evidence="8">
    <location>
        <begin position="148"/>
        <end position="292"/>
    </location>
</feature>
<dbReference type="EMBL" id="JAVREO010000007">
    <property type="protein sequence ID" value="MDT0267353.1"/>
    <property type="molecule type" value="Genomic_DNA"/>
</dbReference>
<dbReference type="InterPro" id="IPR036388">
    <property type="entry name" value="WH-like_DNA-bd_sf"/>
</dbReference>
<dbReference type="Gene3D" id="3.40.50.300">
    <property type="entry name" value="P-loop containing nucleotide triphosphate hydrolases"/>
    <property type="match status" value="1"/>
</dbReference>
<evidence type="ECO:0000256" key="6">
    <source>
        <dbReference type="SAM" id="MobiDB-lite"/>
    </source>
</evidence>
<evidence type="ECO:0000256" key="5">
    <source>
        <dbReference type="ARBA" id="ARBA00023163"/>
    </source>
</evidence>
<keyword evidence="2" id="KW-0902">Two-component regulatory system</keyword>
<feature type="compositionally biased region" description="Polar residues" evidence="6">
    <location>
        <begin position="11"/>
        <end position="26"/>
    </location>
</feature>
<accession>A0ABU2JT28</accession>
<comment type="similarity">
    <text evidence="1">Belongs to the AfsR/DnrI/RedD regulatory family.</text>
</comment>
<dbReference type="Gene3D" id="1.10.10.10">
    <property type="entry name" value="Winged helix-like DNA-binding domain superfamily/Winged helix DNA-binding domain"/>
    <property type="match status" value="1"/>
</dbReference>
<dbReference type="PRINTS" id="PR00364">
    <property type="entry name" value="DISEASERSIST"/>
</dbReference>
<feature type="region of interest" description="Disordered" evidence="6">
    <location>
        <begin position="668"/>
        <end position="694"/>
    </location>
</feature>
<comment type="caution">
    <text evidence="9">The sequence shown here is derived from an EMBL/GenBank/DDBJ whole genome shotgun (WGS) entry which is preliminary data.</text>
</comment>
<keyword evidence="3" id="KW-0805">Transcription regulation</keyword>
<evidence type="ECO:0000313" key="9">
    <source>
        <dbReference type="EMBL" id="MDT0267353.1"/>
    </source>
</evidence>